<dbReference type="InterPro" id="IPR012418">
    <property type="entry name" value="CAP160"/>
</dbReference>
<dbReference type="Proteomes" id="UP000653305">
    <property type="component" value="Unassembled WGS sequence"/>
</dbReference>
<feature type="compositionally biased region" description="Basic and acidic residues" evidence="1">
    <location>
        <begin position="1"/>
        <end position="32"/>
    </location>
</feature>
<feature type="region of interest" description="Disordered" evidence="1">
    <location>
        <begin position="427"/>
        <end position="448"/>
    </location>
</feature>
<dbReference type="Pfam" id="PF07918">
    <property type="entry name" value="CAP160"/>
    <property type="match status" value="1"/>
</dbReference>
<feature type="region of interest" description="Disordered" evidence="1">
    <location>
        <begin position="190"/>
        <end position="281"/>
    </location>
</feature>
<dbReference type="InterPro" id="IPR057059">
    <property type="entry name" value="LTI65/LTI78_PGEED"/>
</dbReference>
<dbReference type="InterPro" id="IPR037491">
    <property type="entry name" value="LTI78/LTI65"/>
</dbReference>
<evidence type="ECO:0000256" key="1">
    <source>
        <dbReference type="SAM" id="MobiDB-lite"/>
    </source>
</evidence>
<feature type="compositionally biased region" description="Basic and acidic residues" evidence="1">
    <location>
        <begin position="49"/>
        <end position="66"/>
    </location>
</feature>
<evidence type="ECO:0000313" key="6">
    <source>
        <dbReference type="Proteomes" id="UP000653305"/>
    </source>
</evidence>
<name>A0A830BHD4_9LAMI</name>
<feature type="region of interest" description="Disordered" evidence="1">
    <location>
        <begin position="1"/>
        <end position="173"/>
    </location>
</feature>
<feature type="region of interest" description="Disordered" evidence="1">
    <location>
        <begin position="304"/>
        <end position="332"/>
    </location>
</feature>
<dbReference type="GO" id="GO:0006950">
    <property type="term" value="P:response to stress"/>
    <property type="evidence" value="ECO:0007669"/>
    <property type="project" value="TreeGrafter"/>
</dbReference>
<dbReference type="Pfam" id="PF23403">
    <property type="entry name" value="LTI65_LTI78_N"/>
    <property type="match status" value="1"/>
</dbReference>
<proteinExistence type="predicted"/>
<evidence type="ECO:0000259" key="2">
    <source>
        <dbReference type="Pfam" id="PF23399"/>
    </source>
</evidence>
<dbReference type="OrthoDB" id="1931597at2759"/>
<accession>A0A830BHD4</accession>
<dbReference type="PANTHER" id="PTHR33836:SF1">
    <property type="entry name" value="LOW-TEMPERATURE-INDUCED 65 KDA PROTEIN-RELATED"/>
    <property type="match status" value="1"/>
</dbReference>
<organism evidence="5 6">
    <name type="scientific">Phtheirospermum japonicum</name>
    <dbReference type="NCBI Taxonomy" id="374723"/>
    <lineage>
        <taxon>Eukaryota</taxon>
        <taxon>Viridiplantae</taxon>
        <taxon>Streptophyta</taxon>
        <taxon>Embryophyta</taxon>
        <taxon>Tracheophyta</taxon>
        <taxon>Spermatophyta</taxon>
        <taxon>Magnoliopsida</taxon>
        <taxon>eudicotyledons</taxon>
        <taxon>Gunneridae</taxon>
        <taxon>Pentapetalae</taxon>
        <taxon>asterids</taxon>
        <taxon>lamiids</taxon>
        <taxon>Lamiales</taxon>
        <taxon>Orobanchaceae</taxon>
        <taxon>Orobanchaceae incertae sedis</taxon>
        <taxon>Phtheirospermum</taxon>
    </lineage>
</organism>
<feature type="compositionally biased region" description="Basic residues" evidence="1">
    <location>
        <begin position="33"/>
        <end position="48"/>
    </location>
</feature>
<feature type="region of interest" description="Disordered" evidence="1">
    <location>
        <begin position="362"/>
        <end position="390"/>
    </location>
</feature>
<feature type="compositionally biased region" description="Polar residues" evidence="1">
    <location>
        <begin position="244"/>
        <end position="258"/>
    </location>
</feature>
<feature type="compositionally biased region" description="Polar residues" evidence="1">
    <location>
        <begin position="193"/>
        <end position="205"/>
    </location>
</feature>
<dbReference type="PANTHER" id="PTHR33836">
    <property type="entry name" value="LOW-TEMPERATURE-INDUCED 65 KDA PROTEIN-RELATED"/>
    <property type="match status" value="1"/>
</dbReference>
<dbReference type="InterPro" id="IPR057058">
    <property type="entry name" value="LTI65_LTI78_NYQTKV"/>
</dbReference>
<gene>
    <name evidence="5" type="ORF">PHJA_000623700</name>
</gene>
<feature type="domain" description="LTI65/LTI78 PGEED repeat" evidence="2">
    <location>
        <begin position="333"/>
        <end position="361"/>
    </location>
</feature>
<evidence type="ECO:0000313" key="5">
    <source>
        <dbReference type="EMBL" id="GFP84799.1"/>
    </source>
</evidence>
<feature type="compositionally biased region" description="Gly residues" evidence="1">
    <location>
        <begin position="370"/>
        <end position="379"/>
    </location>
</feature>
<comment type="caution">
    <text evidence="5">The sequence shown here is derived from an EMBL/GenBank/DDBJ whole genome shotgun (WGS) entry which is preliminary data.</text>
</comment>
<dbReference type="AlphaFoldDB" id="A0A830BHD4"/>
<dbReference type="Pfam" id="PF23402">
    <property type="entry name" value="LTI65_LTI78_NYQTKV"/>
    <property type="match status" value="1"/>
</dbReference>
<dbReference type="Pfam" id="PF23399">
    <property type="entry name" value="LTI65_PGEED"/>
    <property type="match status" value="1"/>
</dbReference>
<feature type="domain" description="LTI65/LTI78 NYQTKV repeat" evidence="3">
    <location>
        <begin position="181"/>
        <end position="234"/>
    </location>
</feature>
<feature type="compositionally biased region" description="Acidic residues" evidence="1">
    <location>
        <begin position="78"/>
        <end position="93"/>
    </location>
</feature>
<feature type="compositionally biased region" description="Gly residues" evidence="1">
    <location>
        <begin position="307"/>
        <end position="325"/>
    </location>
</feature>
<evidence type="ECO:0000259" key="4">
    <source>
        <dbReference type="Pfam" id="PF23403"/>
    </source>
</evidence>
<evidence type="ECO:0000259" key="3">
    <source>
        <dbReference type="Pfam" id="PF23402"/>
    </source>
</evidence>
<dbReference type="GO" id="GO:0009737">
    <property type="term" value="P:response to abscisic acid"/>
    <property type="evidence" value="ECO:0007669"/>
    <property type="project" value="InterPro"/>
</dbReference>
<dbReference type="InterPro" id="IPR056605">
    <property type="entry name" value="LTI65_LTI78_N"/>
</dbReference>
<feature type="compositionally biased region" description="Basic and acidic residues" evidence="1">
    <location>
        <begin position="260"/>
        <end position="273"/>
    </location>
</feature>
<keyword evidence="6" id="KW-1185">Reference proteome</keyword>
<reference evidence="5" key="1">
    <citation type="submission" date="2020-07" db="EMBL/GenBank/DDBJ databases">
        <title>Ethylene signaling mediates host invasion by parasitic plants.</title>
        <authorList>
            <person name="Yoshida S."/>
        </authorList>
    </citation>
    <scope>NUCLEOTIDE SEQUENCE</scope>
    <source>
        <strain evidence="5">Okayama</strain>
    </source>
</reference>
<sequence length="448" mass="47823">MESKLPSDHGHHHHYEEDPHHVIEGEGEQGEHHQHKSVLKKVKDKAKKIKDTITKHGHGHSHEHEHGHRRKDNIYQEGYEEEDDDDEEDEVVNDPEVHGAPMYDSAVIRSVNLPKDTNIKVENPSVMRDDKHKQQDLANEGIPRPVAPAPMARTFGRLPNMATGNKNAPNIMEPKFKCRPRVGLVEDPHCPYNSPTEIPHSNYQSKVVDPTGDGGKEANVAPLVSQFGNLDVHNLFDKKPEPEQSANTGSQDQISPQRTPELEKPDLSPKDQDSTTQNTFAGKLSSAATAAAGTAISAKNAVASKLGYGGGGPQAGQGYSPGAGGDTPVAAGGATMKDYLAEKLRPGDEDKALSEVITDALTKKKETTGEGVGGGGGPFGPVTETKREGEDALAAGAESSGQGVVDRLRDAVSAWLEMGDGIQTAQDSVAGSYVSDATTAGGAKRENQ</sequence>
<feature type="domain" description="LTI65/LTI78 N-terminal" evidence="4">
    <location>
        <begin position="31"/>
        <end position="109"/>
    </location>
</feature>
<dbReference type="EMBL" id="BMAC01000093">
    <property type="protein sequence ID" value="GFP84799.1"/>
    <property type="molecule type" value="Genomic_DNA"/>
</dbReference>
<protein>
    <submittedName>
        <fullName evidence="5">Uncharacterized protein</fullName>
    </submittedName>
</protein>